<reference evidence="9" key="1">
    <citation type="submission" date="2020-02" db="EMBL/GenBank/DDBJ databases">
        <authorList>
            <person name="Meier V. D."/>
        </authorList>
    </citation>
    <scope>NUCLEOTIDE SEQUENCE</scope>
    <source>
        <strain evidence="9">AVDCRST_MAG43</strain>
    </source>
</reference>
<dbReference type="GO" id="GO:0016887">
    <property type="term" value="F:ATP hydrolysis activity"/>
    <property type="evidence" value="ECO:0007669"/>
    <property type="project" value="InterPro"/>
</dbReference>
<dbReference type="InterPro" id="IPR014790">
    <property type="entry name" value="MutL_C"/>
</dbReference>
<dbReference type="InterPro" id="IPR020568">
    <property type="entry name" value="Ribosomal_Su5_D2-typ_SF"/>
</dbReference>
<evidence type="ECO:0000256" key="6">
    <source>
        <dbReference type="SAM" id="MobiDB-lite"/>
    </source>
</evidence>
<dbReference type="InterPro" id="IPR014762">
    <property type="entry name" value="DNA_mismatch_repair_CS"/>
</dbReference>
<evidence type="ECO:0000256" key="5">
    <source>
        <dbReference type="HAMAP-Rule" id="MF_00149"/>
    </source>
</evidence>
<comment type="function">
    <text evidence="5">This protein is involved in the repair of mismatches in DNA. It is required for dam-dependent methyl-directed DNA mismatch repair. May act as a 'molecular matchmaker', a protein that promotes the formation of a stable complex between two or more DNA-binding proteins in an ATP-dependent manner without itself being part of a final effector complex.</text>
</comment>
<keyword evidence="3 5" id="KW-0227">DNA damage</keyword>
<dbReference type="PROSITE" id="PS00058">
    <property type="entry name" value="DNA_MISMATCH_REPAIR_1"/>
    <property type="match status" value="1"/>
</dbReference>
<dbReference type="Gene3D" id="3.30.230.10">
    <property type="match status" value="1"/>
</dbReference>
<dbReference type="InterPro" id="IPR036890">
    <property type="entry name" value="HATPase_C_sf"/>
</dbReference>
<evidence type="ECO:0000256" key="2">
    <source>
        <dbReference type="ARBA" id="ARBA00021975"/>
    </source>
</evidence>
<dbReference type="Gene3D" id="3.30.1540.20">
    <property type="entry name" value="MutL, C-terminal domain, dimerisation subdomain"/>
    <property type="match status" value="1"/>
</dbReference>
<dbReference type="Pfam" id="PF13589">
    <property type="entry name" value="HATPase_c_3"/>
    <property type="match status" value="1"/>
</dbReference>
<dbReference type="GO" id="GO:0030983">
    <property type="term" value="F:mismatched DNA binding"/>
    <property type="evidence" value="ECO:0007669"/>
    <property type="project" value="InterPro"/>
</dbReference>
<dbReference type="Pfam" id="PF08676">
    <property type="entry name" value="MutL_C"/>
    <property type="match status" value="1"/>
</dbReference>
<dbReference type="SMART" id="SM00853">
    <property type="entry name" value="MutL_C"/>
    <property type="match status" value="1"/>
</dbReference>
<dbReference type="InterPro" id="IPR013507">
    <property type="entry name" value="DNA_mismatch_S5_2-like"/>
</dbReference>
<dbReference type="SUPFAM" id="SSF118116">
    <property type="entry name" value="DNA mismatch repair protein MutL"/>
    <property type="match status" value="1"/>
</dbReference>
<comment type="similarity">
    <text evidence="1 5">Belongs to the DNA mismatch repair MutL/HexB family.</text>
</comment>
<feature type="domain" description="DNA mismatch repair protein S5" evidence="8">
    <location>
        <begin position="208"/>
        <end position="331"/>
    </location>
</feature>
<dbReference type="InterPro" id="IPR038973">
    <property type="entry name" value="MutL/Mlh/Pms-like"/>
</dbReference>
<accession>A0A6J4UZ90</accession>
<feature type="compositionally biased region" description="Basic and acidic residues" evidence="6">
    <location>
        <begin position="370"/>
        <end position="388"/>
    </location>
</feature>
<dbReference type="SMART" id="SM01340">
    <property type="entry name" value="DNA_mis_repair"/>
    <property type="match status" value="1"/>
</dbReference>
<evidence type="ECO:0000256" key="1">
    <source>
        <dbReference type="ARBA" id="ARBA00006082"/>
    </source>
</evidence>
<dbReference type="InterPro" id="IPR020667">
    <property type="entry name" value="DNA_mismatch_repair_MutL"/>
</dbReference>
<protein>
    <recommendedName>
        <fullName evidence="2 5">DNA mismatch repair protein MutL</fullName>
    </recommendedName>
</protein>
<feature type="region of interest" description="Disordered" evidence="6">
    <location>
        <begin position="354"/>
        <end position="391"/>
    </location>
</feature>
<dbReference type="Gene3D" id="3.30.565.10">
    <property type="entry name" value="Histidine kinase-like ATPase, C-terminal domain"/>
    <property type="match status" value="1"/>
</dbReference>
<dbReference type="FunFam" id="3.30.565.10:FF:000003">
    <property type="entry name" value="DNA mismatch repair endonuclease MutL"/>
    <property type="match status" value="1"/>
</dbReference>
<feature type="region of interest" description="Disordered" evidence="6">
    <location>
        <begin position="553"/>
        <end position="579"/>
    </location>
</feature>
<keyword evidence="4 5" id="KW-0234">DNA repair</keyword>
<dbReference type="InterPro" id="IPR014721">
    <property type="entry name" value="Ribsml_uS5_D2-typ_fold_subgr"/>
</dbReference>
<evidence type="ECO:0000259" key="8">
    <source>
        <dbReference type="SMART" id="SM01340"/>
    </source>
</evidence>
<evidence type="ECO:0000256" key="4">
    <source>
        <dbReference type="ARBA" id="ARBA00023204"/>
    </source>
</evidence>
<dbReference type="CDD" id="cd16926">
    <property type="entry name" value="HATPase_MutL-MLH-PMS-like"/>
    <property type="match status" value="1"/>
</dbReference>
<dbReference type="PANTHER" id="PTHR10073:SF12">
    <property type="entry name" value="DNA MISMATCH REPAIR PROTEIN MLH1"/>
    <property type="match status" value="1"/>
</dbReference>
<dbReference type="CDD" id="cd00782">
    <property type="entry name" value="MutL_Trans"/>
    <property type="match status" value="1"/>
</dbReference>
<evidence type="ECO:0000259" key="7">
    <source>
        <dbReference type="SMART" id="SM00853"/>
    </source>
</evidence>
<dbReference type="SUPFAM" id="SSF55874">
    <property type="entry name" value="ATPase domain of HSP90 chaperone/DNA topoisomerase II/histidine kinase"/>
    <property type="match status" value="1"/>
</dbReference>
<sequence length="579" mass="62829">MPVRLLDPRTIGKIAAGEVIDRPVSVVKELVENAIDAGARSIRVEIEEGGSRAIRVVDDGSGMLGDDLVLAVERHATSKLVQFDDLEALDTLGFRGEALPSIGAVSRLTIRSAVAGQGAGAELLIDFGEQRSLTAGGSPAGTSVTVEDLFGNVPARRKFLKQPATEAAYITRMMGAYACHRSDIRWSLMVDGRKTVSTAGTGHDADAAIGVYGAEIADDILPLGPLGADAEVPGVAVSGWVSSPRVTRSHRQNLFFFVNGRLIQHRALQYALEEAFHSLLMVGRHPLGMVRIVVDRRMVDVNVHPTKAEVKFADERAVCRAVQRATHQALTLRHQDVLPDVSFMPQGRPNAETAQALFHPTVPWPVRSGTGRDSEEADAKGSGPDRHPSGVPLMRVLGQVGGTYIITEGPQGMFLIDQHAAHERVMYEKILVQMRDGGIDRQPLLDPFVVELSPDELAAYERSTDELASVGFEIERFGDQSIMIRQIPAIVRGVDIVERIHLILGELAEGGSGDSWLDSVAISAACHTSIRAGQPLSLAEMRELVAQLERTEQPRACGHGRPTMLHMSQNDLERQFSRR</sequence>
<evidence type="ECO:0000313" key="9">
    <source>
        <dbReference type="EMBL" id="CAA9564970.1"/>
    </source>
</evidence>
<dbReference type="SUPFAM" id="SSF54211">
    <property type="entry name" value="Ribosomal protein S5 domain 2-like"/>
    <property type="match status" value="1"/>
</dbReference>
<feature type="domain" description="MutL C-terminal dimerisation" evidence="7">
    <location>
        <begin position="396"/>
        <end position="536"/>
    </location>
</feature>
<dbReference type="InterPro" id="IPR002099">
    <property type="entry name" value="MutL/Mlh/PMS"/>
</dbReference>
<dbReference type="EMBL" id="CADCWI010000114">
    <property type="protein sequence ID" value="CAA9564970.1"/>
    <property type="molecule type" value="Genomic_DNA"/>
</dbReference>
<organism evidence="9">
    <name type="scientific">uncultured Thermomicrobiales bacterium</name>
    <dbReference type="NCBI Taxonomy" id="1645740"/>
    <lineage>
        <taxon>Bacteria</taxon>
        <taxon>Pseudomonadati</taxon>
        <taxon>Thermomicrobiota</taxon>
        <taxon>Thermomicrobia</taxon>
        <taxon>Thermomicrobiales</taxon>
        <taxon>environmental samples</taxon>
    </lineage>
</organism>
<dbReference type="PANTHER" id="PTHR10073">
    <property type="entry name" value="DNA MISMATCH REPAIR PROTEIN MLH, PMS, MUTL"/>
    <property type="match status" value="1"/>
</dbReference>
<dbReference type="InterPro" id="IPR037198">
    <property type="entry name" value="MutL_C_sf"/>
</dbReference>
<dbReference type="GO" id="GO:0006298">
    <property type="term" value="P:mismatch repair"/>
    <property type="evidence" value="ECO:0007669"/>
    <property type="project" value="UniProtKB-UniRule"/>
</dbReference>
<dbReference type="GO" id="GO:0005524">
    <property type="term" value="F:ATP binding"/>
    <property type="evidence" value="ECO:0007669"/>
    <property type="project" value="InterPro"/>
</dbReference>
<dbReference type="Pfam" id="PF01119">
    <property type="entry name" value="DNA_mis_repair"/>
    <property type="match status" value="1"/>
</dbReference>
<dbReference type="InterPro" id="IPR042121">
    <property type="entry name" value="MutL_C_regsub"/>
</dbReference>
<dbReference type="HAMAP" id="MF_00149">
    <property type="entry name" value="DNA_mis_repair"/>
    <property type="match status" value="1"/>
</dbReference>
<gene>
    <name evidence="5" type="primary">mutL</name>
    <name evidence="9" type="ORF">AVDCRST_MAG43-2249</name>
</gene>
<dbReference type="InterPro" id="IPR042120">
    <property type="entry name" value="MutL_C_dimsub"/>
</dbReference>
<proteinExistence type="inferred from homology"/>
<dbReference type="Gene3D" id="3.30.1370.100">
    <property type="entry name" value="MutL, C-terminal domain, regulatory subdomain"/>
    <property type="match status" value="1"/>
</dbReference>
<dbReference type="NCBIfam" id="TIGR00585">
    <property type="entry name" value="mutl"/>
    <property type="match status" value="1"/>
</dbReference>
<dbReference type="GO" id="GO:0032300">
    <property type="term" value="C:mismatch repair complex"/>
    <property type="evidence" value="ECO:0007669"/>
    <property type="project" value="InterPro"/>
</dbReference>
<dbReference type="AlphaFoldDB" id="A0A6J4UZ90"/>
<dbReference type="GO" id="GO:0140664">
    <property type="term" value="F:ATP-dependent DNA damage sensor activity"/>
    <property type="evidence" value="ECO:0007669"/>
    <property type="project" value="InterPro"/>
</dbReference>
<evidence type="ECO:0000256" key="3">
    <source>
        <dbReference type="ARBA" id="ARBA00022763"/>
    </source>
</evidence>
<name>A0A6J4UZ90_9BACT</name>